<evidence type="ECO:0000313" key="2">
    <source>
        <dbReference type="Proteomes" id="UP000828941"/>
    </source>
</evidence>
<dbReference type="Proteomes" id="UP000828941">
    <property type="component" value="Chromosome 1"/>
</dbReference>
<accession>A0ACB9QEW1</accession>
<proteinExistence type="predicted"/>
<gene>
    <name evidence="1" type="ORF">L6164_001079</name>
</gene>
<dbReference type="EMBL" id="CM039426">
    <property type="protein sequence ID" value="KAI4357110.1"/>
    <property type="molecule type" value="Genomic_DNA"/>
</dbReference>
<organism evidence="1 2">
    <name type="scientific">Bauhinia variegata</name>
    <name type="common">Purple orchid tree</name>
    <name type="synonym">Phanera variegata</name>
    <dbReference type="NCBI Taxonomy" id="167791"/>
    <lineage>
        <taxon>Eukaryota</taxon>
        <taxon>Viridiplantae</taxon>
        <taxon>Streptophyta</taxon>
        <taxon>Embryophyta</taxon>
        <taxon>Tracheophyta</taxon>
        <taxon>Spermatophyta</taxon>
        <taxon>Magnoliopsida</taxon>
        <taxon>eudicotyledons</taxon>
        <taxon>Gunneridae</taxon>
        <taxon>Pentapetalae</taxon>
        <taxon>rosids</taxon>
        <taxon>fabids</taxon>
        <taxon>Fabales</taxon>
        <taxon>Fabaceae</taxon>
        <taxon>Cercidoideae</taxon>
        <taxon>Cercideae</taxon>
        <taxon>Bauhiniinae</taxon>
        <taxon>Bauhinia</taxon>
    </lineage>
</organism>
<sequence>MACANEGEFVSILLMACANRGSEPHALELVHEMPDRCTSLITTAASHMGFMLIVFGKILKIDFVQNRKNQLENEAMTLIHVSKLFSHSQSPNAHKVPGFSNTEDVASLNQMINMPPPPVQLETSGDRNVEDVIASFNQIVSMCPRPSQLEFCKIFEALVRMKHHPTAISLYRQMEFKGIRPSKIIWSNLTNCYCHVGQMGFTFSILGKIMKSGYEPNAITLTTLMKGLCINGKSREALHFHDNLKAKGF</sequence>
<name>A0ACB9QEW1_BAUVA</name>
<reference evidence="1 2" key="1">
    <citation type="journal article" date="2022" name="DNA Res.">
        <title>Chromosomal-level genome assembly of the orchid tree Bauhinia variegata (Leguminosae; Cercidoideae) supports the allotetraploid origin hypothesis of Bauhinia.</title>
        <authorList>
            <person name="Zhong Y."/>
            <person name="Chen Y."/>
            <person name="Zheng D."/>
            <person name="Pang J."/>
            <person name="Liu Y."/>
            <person name="Luo S."/>
            <person name="Meng S."/>
            <person name="Qian L."/>
            <person name="Wei D."/>
            <person name="Dai S."/>
            <person name="Zhou R."/>
        </authorList>
    </citation>
    <scope>NUCLEOTIDE SEQUENCE [LARGE SCALE GENOMIC DNA]</scope>
    <source>
        <strain evidence="1">BV-YZ2020</strain>
    </source>
</reference>
<comment type="caution">
    <text evidence="1">The sequence shown here is derived from an EMBL/GenBank/DDBJ whole genome shotgun (WGS) entry which is preliminary data.</text>
</comment>
<keyword evidence="2" id="KW-1185">Reference proteome</keyword>
<evidence type="ECO:0000313" key="1">
    <source>
        <dbReference type="EMBL" id="KAI4357110.1"/>
    </source>
</evidence>
<protein>
    <submittedName>
        <fullName evidence="1">Uncharacterized protein</fullName>
    </submittedName>
</protein>